<feature type="site" description="Positions MEP for the nucleophilic attack" evidence="3">
    <location>
        <position position="156"/>
    </location>
</feature>
<dbReference type="HAMAP" id="MF_00108">
    <property type="entry name" value="IspD"/>
    <property type="match status" value="1"/>
</dbReference>
<comment type="caution">
    <text evidence="4">The sequence shown here is derived from an EMBL/GenBank/DDBJ whole genome shotgun (WGS) entry which is preliminary data.</text>
</comment>
<evidence type="ECO:0000256" key="1">
    <source>
        <dbReference type="ARBA" id="ARBA00022679"/>
    </source>
</evidence>
<name>A0A3N6WS37_9ACTN</name>
<evidence type="ECO:0000256" key="2">
    <source>
        <dbReference type="ARBA" id="ARBA00022695"/>
    </source>
</evidence>
<dbReference type="Gene3D" id="3.90.550.10">
    <property type="entry name" value="Spore Coat Polysaccharide Biosynthesis Protein SpsA, Chain A"/>
    <property type="match status" value="1"/>
</dbReference>
<accession>A0A3N6WS37</accession>
<comment type="pathway">
    <text evidence="3">Isoprenoid biosynthesis; isopentenyl diphosphate biosynthesis via DXP pathway; isopentenyl diphosphate from 1-deoxy-D-xylulose 5-phosphate: step 2/6.</text>
</comment>
<dbReference type="InterPro" id="IPR029044">
    <property type="entry name" value="Nucleotide-diphossugar_trans"/>
</dbReference>
<protein>
    <recommendedName>
        <fullName evidence="3">2-C-methyl-D-erythritol 4-phosphate cytidylyltransferase</fullName>
        <ecNumber evidence="3">2.7.7.60</ecNumber>
    </recommendedName>
    <alternativeName>
        <fullName evidence="3">4-diphosphocytidyl-2C-methyl-D-erythritol synthase</fullName>
    </alternativeName>
    <alternativeName>
        <fullName evidence="3">MEP cytidylyltransferase</fullName>
        <shortName evidence="3">MCT</shortName>
    </alternativeName>
</protein>
<dbReference type="CDD" id="cd02516">
    <property type="entry name" value="CDP-ME_synthetase"/>
    <property type="match status" value="1"/>
</dbReference>
<evidence type="ECO:0000313" key="5">
    <source>
        <dbReference type="Proteomes" id="UP000275225"/>
    </source>
</evidence>
<comment type="similarity">
    <text evidence="3">Belongs to the IspD/TarI cytidylyltransferase family. IspD subfamily.</text>
</comment>
<evidence type="ECO:0000256" key="3">
    <source>
        <dbReference type="HAMAP-Rule" id="MF_00108"/>
    </source>
</evidence>
<keyword evidence="3" id="KW-0414">Isoprene biosynthesis</keyword>
<dbReference type="InterPro" id="IPR001228">
    <property type="entry name" value="IspD"/>
</dbReference>
<gene>
    <name evidence="3 4" type="primary">ispD</name>
    <name evidence="4" type="ORF">EHW97_01040</name>
</gene>
<dbReference type="UniPathway" id="UPA00056">
    <property type="reaction ID" value="UER00093"/>
</dbReference>
<dbReference type="GO" id="GO:0050518">
    <property type="term" value="F:2-C-methyl-D-erythritol 4-phosphate cytidylyltransferase activity"/>
    <property type="evidence" value="ECO:0007669"/>
    <property type="project" value="UniProtKB-UniRule"/>
</dbReference>
<evidence type="ECO:0000313" key="4">
    <source>
        <dbReference type="EMBL" id="RQN10110.1"/>
    </source>
</evidence>
<dbReference type="EMBL" id="RQJX01000001">
    <property type="protein sequence ID" value="RQN10110.1"/>
    <property type="molecule type" value="Genomic_DNA"/>
</dbReference>
<proteinExistence type="inferred from homology"/>
<reference evidence="4 5" key="1">
    <citation type="submission" date="2018-11" db="EMBL/GenBank/DDBJ databases">
        <authorList>
            <person name="Li F."/>
        </authorList>
    </citation>
    <scope>NUCLEOTIDE SEQUENCE [LARGE SCALE GENOMIC DNA]</scope>
    <source>
        <strain evidence="4 5">YS17T</strain>
    </source>
</reference>
<dbReference type="PANTHER" id="PTHR32125:SF4">
    <property type="entry name" value="2-C-METHYL-D-ERYTHRITOL 4-PHOSPHATE CYTIDYLYLTRANSFERASE, CHLOROPLASTIC"/>
    <property type="match status" value="1"/>
</dbReference>
<dbReference type="EC" id="2.7.7.60" evidence="3"/>
<keyword evidence="2 3" id="KW-0548">Nucleotidyltransferase</keyword>
<dbReference type="NCBIfam" id="TIGR00453">
    <property type="entry name" value="ispD"/>
    <property type="match status" value="1"/>
</dbReference>
<dbReference type="SUPFAM" id="SSF53448">
    <property type="entry name" value="Nucleotide-diphospho-sugar transferases"/>
    <property type="match status" value="1"/>
</dbReference>
<feature type="site" description="Positions MEP for the nucleophilic attack" evidence="3">
    <location>
        <position position="215"/>
    </location>
</feature>
<comment type="catalytic activity">
    <reaction evidence="3">
        <text>2-C-methyl-D-erythritol 4-phosphate + CTP + H(+) = 4-CDP-2-C-methyl-D-erythritol + diphosphate</text>
        <dbReference type="Rhea" id="RHEA:13429"/>
        <dbReference type="ChEBI" id="CHEBI:15378"/>
        <dbReference type="ChEBI" id="CHEBI:33019"/>
        <dbReference type="ChEBI" id="CHEBI:37563"/>
        <dbReference type="ChEBI" id="CHEBI:57823"/>
        <dbReference type="ChEBI" id="CHEBI:58262"/>
        <dbReference type="EC" id="2.7.7.60"/>
    </reaction>
</comment>
<organism evidence="4 5">
    <name type="scientific">Aeromicrobium camelliae</name>
    <dbReference type="NCBI Taxonomy" id="1538144"/>
    <lineage>
        <taxon>Bacteria</taxon>
        <taxon>Bacillati</taxon>
        <taxon>Actinomycetota</taxon>
        <taxon>Actinomycetes</taxon>
        <taxon>Propionibacteriales</taxon>
        <taxon>Nocardioidaceae</taxon>
        <taxon>Aeromicrobium</taxon>
    </lineage>
</organism>
<dbReference type="FunFam" id="3.90.550.10:FF:000003">
    <property type="entry name" value="2-C-methyl-D-erythritol 4-phosphate cytidylyltransferase"/>
    <property type="match status" value="1"/>
</dbReference>
<dbReference type="InterPro" id="IPR050088">
    <property type="entry name" value="IspD/TarI_cytidylyltransf_bact"/>
</dbReference>
<dbReference type="RefSeq" id="WP_124235306.1">
    <property type="nucleotide sequence ID" value="NZ_JBHUFI010000007.1"/>
</dbReference>
<sequence length="232" mass="24835">MTSPRVVAVLLAGGTGTRVGHETPKQLLEVAGRPVIAHALGAFDRCDAVDEIVVMMAAGHVEDVERIVEEYGFAKVSRVLPGGATRTDSTRRALDAVHEDCLVLFHDAARPFVTERIIVECVEALRGGYRAVTTAIDSADTVVTVEGGRMTGSLRRASLARCQTPQGFACATLVEAYRRADADPEFTATDDASVVSRYLPDEPIGIVAGDPRNFKITDAIDLRIAEVLADES</sequence>
<dbReference type="InterPro" id="IPR034683">
    <property type="entry name" value="IspD/TarI"/>
</dbReference>
<keyword evidence="1 3" id="KW-0808">Transferase</keyword>
<feature type="site" description="Transition state stabilizer" evidence="3">
    <location>
        <position position="25"/>
    </location>
</feature>
<comment type="function">
    <text evidence="3">Catalyzes the formation of 4-diphosphocytidyl-2-C-methyl-D-erythritol from CTP and 2-C-methyl-D-erythritol 4-phosphate (MEP).</text>
</comment>
<feature type="site" description="Transition state stabilizer" evidence="3">
    <location>
        <position position="18"/>
    </location>
</feature>
<dbReference type="GO" id="GO:0019288">
    <property type="term" value="P:isopentenyl diphosphate biosynthetic process, methylerythritol 4-phosphate pathway"/>
    <property type="evidence" value="ECO:0007669"/>
    <property type="project" value="UniProtKB-UniRule"/>
</dbReference>
<dbReference type="OrthoDB" id="9802561at2"/>
<dbReference type="AlphaFoldDB" id="A0A3N6WS37"/>
<dbReference type="PANTHER" id="PTHR32125">
    <property type="entry name" value="2-C-METHYL-D-ERYTHRITOL 4-PHOSPHATE CYTIDYLYLTRANSFERASE, CHLOROPLASTIC"/>
    <property type="match status" value="1"/>
</dbReference>
<keyword evidence="5" id="KW-1185">Reference proteome</keyword>
<dbReference type="Proteomes" id="UP000275225">
    <property type="component" value="Unassembled WGS sequence"/>
</dbReference>
<dbReference type="Pfam" id="PF01128">
    <property type="entry name" value="IspD"/>
    <property type="match status" value="1"/>
</dbReference>